<dbReference type="RefSeq" id="XP_013351934.1">
    <property type="nucleotide sequence ID" value="XM_013496480.1"/>
</dbReference>
<name>U6JV90_9EIME</name>
<feature type="signal peptide" evidence="1">
    <location>
        <begin position="1"/>
        <end position="23"/>
    </location>
</feature>
<accession>U6JV90</accession>
<dbReference type="AlphaFoldDB" id="U6JV90"/>
<keyword evidence="3" id="KW-1185">Reference proteome</keyword>
<dbReference type="EMBL" id="HG681876">
    <property type="protein sequence ID" value="CDJ29365.1"/>
    <property type="molecule type" value="Genomic_DNA"/>
</dbReference>
<dbReference type="Proteomes" id="UP000030744">
    <property type="component" value="Unassembled WGS sequence"/>
</dbReference>
<evidence type="ECO:0000256" key="1">
    <source>
        <dbReference type="SAM" id="SignalP"/>
    </source>
</evidence>
<keyword evidence="1" id="KW-0732">Signal</keyword>
<reference evidence="2" key="1">
    <citation type="submission" date="2013-10" db="EMBL/GenBank/DDBJ databases">
        <title>Genomic analysis of the causative agents of coccidiosis in chickens.</title>
        <authorList>
            <person name="Reid A.J."/>
            <person name="Blake D."/>
            <person name="Billington K."/>
            <person name="Browne H."/>
            <person name="Dunn M."/>
            <person name="Hung S."/>
            <person name="Kawahara F."/>
            <person name="Miranda-Saavedra D."/>
            <person name="Mourier T."/>
            <person name="Nagra H."/>
            <person name="Otto T.D."/>
            <person name="Rawlings N."/>
            <person name="Sanchez A."/>
            <person name="Sanders M."/>
            <person name="Subramaniam C."/>
            <person name="Tay Y."/>
            <person name="Dear P."/>
            <person name="Doerig C."/>
            <person name="Gruber A."/>
            <person name="Parkinson J."/>
            <person name="Shirley M."/>
            <person name="Wan K.L."/>
            <person name="Berriman M."/>
            <person name="Tomley F."/>
            <person name="Pain A."/>
        </authorList>
    </citation>
    <scope>NUCLEOTIDE SEQUENCE [LARGE SCALE GENOMIC DNA]</scope>
    <source>
        <strain evidence="2">Houghton</strain>
    </source>
</reference>
<evidence type="ECO:0000313" key="2">
    <source>
        <dbReference type="EMBL" id="CDJ29365.1"/>
    </source>
</evidence>
<reference evidence="2" key="2">
    <citation type="submission" date="2013-10" db="EMBL/GenBank/DDBJ databases">
        <authorList>
            <person name="Aslett M."/>
        </authorList>
    </citation>
    <scope>NUCLEOTIDE SEQUENCE [LARGE SCALE GENOMIC DNA]</scope>
    <source>
        <strain evidence="2">Houghton</strain>
    </source>
</reference>
<evidence type="ECO:0000313" key="3">
    <source>
        <dbReference type="Proteomes" id="UP000030744"/>
    </source>
</evidence>
<feature type="chain" id="PRO_5004670903" description="SAG family member" evidence="1">
    <location>
        <begin position="24"/>
        <end position="253"/>
    </location>
</feature>
<dbReference type="Pfam" id="PF11054">
    <property type="entry name" value="Surface_antigen"/>
    <property type="match status" value="1"/>
</dbReference>
<organism evidence="2 3">
    <name type="scientific">Eimeria mitis</name>
    <dbReference type="NCBI Taxonomy" id="44415"/>
    <lineage>
        <taxon>Eukaryota</taxon>
        <taxon>Sar</taxon>
        <taxon>Alveolata</taxon>
        <taxon>Apicomplexa</taxon>
        <taxon>Conoidasida</taxon>
        <taxon>Coccidia</taxon>
        <taxon>Eucoccidiorida</taxon>
        <taxon>Eimeriorina</taxon>
        <taxon>Eimeriidae</taxon>
        <taxon>Eimeria</taxon>
    </lineage>
</organism>
<sequence>MAPFYKTAAAFCLVGLFGLQCGAETPTKYKFEVAQVGEDAYLTVQLARNGQISAKTSLVEKDTELVGTLEATVEAGESEPKDSCDELLTEDLKKLFNVTFNHTDDPDYRELVQGALKTGLTNFGTTYPEDTSAWKKIWGKQELHSVLHLLGASSTKVACVIAKCVKTGVGVLSESDEETPATSVLFCQLKPAAAENEAAFSEEYFKELSTRTTELKDMKEEDLEDPIVTSSADAAVPSILTAGLVATLAAISA</sequence>
<protein>
    <recommendedName>
        <fullName evidence="4">SAG family member</fullName>
    </recommendedName>
</protein>
<dbReference type="VEuPathDB" id="ToxoDB:EMH_0003660"/>
<dbReference type="GeneID" id="25375411"/>
<proteinExistence type="predicted"/>
<gene>
    <name evidence="2" type="ORF">EMH_0003660</name>
</gene>
<dbReference type="InterPro" id="IPR021288">
    <property type="entry name" value="Surface_antigen"/>
</dbReference>
<dbReference type="OrthoDB" id="348012at2759"/>
<evidence type="ECO:0008006" key="4">
    <source>
        <dbReference type="Google" id="ProtNLM"/>
    </source>
</evidence>